<accession>A0A6S7G945</accession>
<dbReference type="OrthoDB" id="10056446at2759"/>
<dbReference type="Gene3D" id="3.40.50.1110">
    <property type="entry name" value="SGNH hydrolase"/>
    <property type="match status" value="1"/>
</dbReference>
<organism evidence="2 3">
    <name type="scientific">Paramuricea clavata</name>
    <name type="common">Red gorgonian</name>
    <name type="synonym">Violescent sea-whip</name>
    <dbReference type="NCBI Taxonomy" id="317549"/>
    <lineage>
        <taxon>Eukaryota</taxon>
        <taxon>Metazoa</taxon>
        <taxon>Cnidaria</taxon>
        <taxon>Anthozoa</taxon>
        <taxon>Octocorallia</taxon>
        <taxon>Malacalcyonacea</taxon>
        <taxon>Plexauridae</taxon>
        <taxon>Paramuricea</taxon>
    </lineage>
</organism>
<gene>
    <name evidence="2" type="ORF">PACLA_8A017532</name>
</gene>
<sequence>MVEVIENSWSDDGKYDSDHITANQDDPSSSKIETVVEGGHKFTSCQCYCCDLAFQLKRVERDIQQLKNRAKTRDGNGNTKQYATRTHAKGNEKNESHEIGSDVIIIGDSIVKNIQPRKLTRKKVHKYTFPGKTAGEIEIEKEINFDNLKPIPSHVIIHVGTNNLPLESATECAQKIEKLAKKTKTQFPYSKIGLSGLTMRHDIAMLEKIQEVNKKIGHICKKLEISFIDNSTIDDTCLNGSKLHLNAKGSAILVVHFINFLKGGSASVSPRKQRHQDFPRSTIQKLGELLEVIVQPQKNIHRRKN</sequence>
<reference evidence="2" key="1">
    <citation type="submission" date="2020-04" db="EMBL/GenBank/DDBJ databases">
        <authorList>
            <person name="Alioto T."/>
            <person name="Alioto T."/>
            <person name="Gomez Garrido J."/>
        </authorList>
    </citation>
    <scope>NUCLEOTIDE SEQUENCE</scope>
    <source>
        <strain evidence="2">A484AB</strain>
    </source>
</reference>
<feature type="compositionally biased region" description="Polar residues" evidence="1">
    <location>
        <begin position="20"/>
        <end position="30"/>
    </location>
</feature>
<dbReference type="AlphaFoldDB" id="A0A6S7G945"/>
<protein>
    <submittedName>
        <fullName evidence="2">Uncharacterized protein</fullName>
    </submittedName>
</protein>
<feature type="region of interest" description="Disordered" evidence="1">
    <location>
        <begin position="67"/>
        <end position="96"/>
    </location>
</feature>
<dbReference type="SUPFAM" id="SSF52266">
    <property type="entry name" value="SGNH hydrolase"/>
    <property type="match status" value="1"/>
</dbReference>
<feature type="compositionally biased region" description="Polar residues" evidence="1">
    <location>
        <begin position="75"/>
        <end position="84"/>
    </location>
</feature>
<evidence type="ECO:0000256" key="1">
    <source>
        <dbReference type="SAM" id="MobiDB-lite"/>
    </source>
</evidence>
<keyword evidence="3" id="KW-1185">Reference proteome</keyword>
<evidence type="ECO:0000313" key="2">
    <source>
        <dbReference type="EMBL" id="CAB3987373.1"/>
    </source>
</evidence>
<name>A0A6S7G945_PARCT</name>
<dbReference type="Proteomes" id="UP001152795">
    <property type="component" value="Unassembled WGS sequence"/>
</dbReference>
<evidence type="ECO:0000313" key="3">
    <source>
        <dbReference type="Proteomes" id="UP001152795"/>
    </source>
</evidence>
<dbReference type="EMBL" id="CACRXK020001164">
    <property type="protein sequence ID" value="CAB3987373.1"/>
    <property type="molecule type" value="Genomic_DNA"/>
</dbReference>
<dbReference type="InterPro" id="IPR036514">
    <property type="entry name" value="SGNH_hydro_sf"/>
</dbReference>
<proteinExistence type="predicted"/>
<comment type="caution">
    <text evidence="2">The sequence shown here is derived from an EMBL/GenBank/DDBJ whole genome shotgun (WGS) entry which is preliminary data.</text>
</comment>
<feature type="region of interest" description="Disordered" evidence="1">
    <location>
        <begin position="1"/>
        <end position="30"/>
    </location>
</feature>